<keyword evidence="2" id="KW-0812">Transmembrane</keyword>
<dbReference type="EMBL" id="MCFA01000207">
    <property type="protein sequence ID" value="ORX98877.1"/>
    <property type="molecule type" value="Genomic_DNA"/>
</dbReference>
<proteinExistence type="predicted"/>
<feature type="transmembrane region" description="Helical" evidence="2">
    <location>
        <begin position="292"/>
        <end position="313"/>
    </location>
</feature>
<protein>
    <submittedName>
        <fullName evidence="3">Uncharacterized protein</fullName>
    </submittedName>
</protein>
<evidence type="ECO:0000313" key="3">
    <source>
        <dbReference type="EMBL" id="ORX98877.1"/>
    </source>
</evidence>
<feature type="transmembrane region" description="Helical" evidence="2">
    <location>
        <begin position="334"/>
        <end position="359"/>
    </location>
</feature>
<sequence length="543" mass="60054">MTLSPAENCPFRGTRSITACSAKKCTMTFFFGTGCMGTNTLVDKSCFCTDRLDGNGCSKCSGPRARTQYLSWLNSTCGDIKNWHGLPENWTSEIPDLYLMYVGDTTEPSTSNHFDSVSYGYPCKSTPASATCNSTYSTYWSPPSGTFCPTFETDVWNQNIYNATEAAVATFQYTKKTYSPWFTTTGRYDPSLDAGLYLDINGLCRSVYPPNEKFCGSGAKHSQLVLWASTKCDPPVPIAALMIKHAPGFGGVNVGQLILLWCTRPRLAWMIIALIPFQASNEIYFSVASSTLVAEVLLQVLGGYYMGVATNYARRQKWYGVGRLTGTAKGRDAMVMYAGSVMWLSVIVIAIATCVWSLLGLGRYVTAIASAIRGLDRQARTQMKSTAKRVASLSDQESTIQSKLVHGLELKFPDLALHFDRVLVGVRVDLESLGKMWGRLEIYVTADSKAQTAAEREQRTLRKRARRAGKNGESPPEMSDLTNESSTALITWNSTPGEQLSELGRLKEYFLKKEDLAKQRRLIDGESIAVRRILHTYQSLLGM</sequence>
<evidence type="ECO:0000256" key="2">
    <source>
        <dbReference type="SAM" id="Phobius"/>
    </source>
</evidence>
<keyword evidence="4" id="KW-1185">Reference proteome</keyword>
<keyword evidence="2" id="KW-0472">Membrane</keyword>
<reference evidence="3 4" key="1">
    <citation type="submission" date="2016-07" db="EMBL/GenBank/DDBJ databases">
        <title>Pervasive Adenine N6-methylation of Active Genes in Fungi.</title>
        <authorList>
            <consortium name="DOE Joint Genome Institute"/>
            <person name="Mondo S.J."/>
            <person name="Dannebaum R.O."/>
            <person name="Kuo R.C."/>
            <person name="Labutti K."/>
            <person name="Haridas S."/>
            <person name="Kuo A."/>
            <person name="Salamov A."/>
            <person name="Ahrendt S.R."/>
            <person name="Lipzen A."/>
            <person name="Sullivan W."/>
            <person name="Andreopoulos W.B."/>
            <person name="Clum A."/>
            <person name="Lindquist E."/>
            <person name="Daum C."/>
            <person name="Ramamoorthy G.K."/>
            <person name="Gryganskyi A."/>
            <person name="Culley D."/>
            <person name="Magnuson J.K."/>
            <person name="James T.Y."/>
            <person name="O'Malley M.A."/>
            <person name="Stajich J.E."/>
            <person name="Spatafora J.W."/>
            <person name="Visel A."/>
            <person name="Grigoriev I.V."/>
        </authorList>
    </citation>
    <scope>NUCLEOTIDE SEQUENCE [LARGE SCALE GENOMIC DNA]</scope>
    <source>
        <strain evidence="3 4">CBS 115471</strain>
    </source>
</reference>
<comment type="caution">
    <text evidence="3">The sequence shown here is derived from an EMBL/GenBank/DDBJ whole genome shotgun (WGS) entry which is preliminary data.</text>
</comment>
<name>A0A1Y1YLI7_9PLEO</name>
<feature type="region of interest" description="Disordered" evidence="1">
    <location>
        <begin position="453"/>
        <end position="484"/>
    </location>
</feature>
<dbReference type="AlphaFoldDB" id="A0A1Y1YLI7"/>
<evidence type="ECO:0000313" key="4">
    <source>
        <dbReference type="Proteomes" id="UP000193144"/>
    </source>
</evidence>
<gene>
    <name evidence="3" type="ORF">BCR34DRAFT_142503</name>
</gene>
<accession>A0A1Y1YLI7</accession>
<organism evidence="3 4">
    <name type="scientific">Clohesyomyces aquaticus</name>
    <dbReference type="NCBI Taxonomy" id="1231657"/>
    <lineage>
        <taxon>Eukaryota</taxon>
        <taxon>Fungi</taxon>
        <taxon>Dikarya</taxon>
        <taxon>Ascomycota</taxon>
        <taxon>Pezizomycotina</taxon>
        <taxon>Dothideomycetes</taxon>
        <taxon>Pleosporomycetidae</taxon>
        <taxon>Pleosporales</taxon>
        <taxon>Lindgomycetaceae</taxon>
        <taxon>Clohesyomyces</taxon>
    </lineage>
</organism>
<keyword evidence="2" id="KW-1133">Transmembrane helix</keyword>
<evidence type="ECO:0000256" key="1">
    <source>
        <dbReference type="SAM" id="MobiDB-lite"/>
    </source>
</evidence>
<dbReference type="Proteomes" id="UP000193144">
    <property type="component" value="Unassembled WGS sequence"/>
</dbReference>
<dbReference type="OrthoDB" id="3525430at2759"/>